<proteinExistence type="predicted"/>
<organism evidence="1 2">
    <name type="scientific">Mesorhabditis spiculigera</name>
    <dbReference type="NCBI Taxonomy" id="96644"/>
    <lineage>
        <taxon>Eukaryota</taxon>
        <taxon>Metazoa</taxon>
        <taxon>Ecdysozoa</taxon>
        <taxon>Nematoda</taxon>
        <taxon>Chromadorea</taxon>
        <taxon>Rhabditida</taxon>
        <taxon>Rhabditina</taxon>
        <taxon>Rhabditomorpha</taxon>
        <taxon>Rhabditoidea</taxon>
        <taxon>Rhabditidae</taxon>
        <taxon>Mesorhabditinae</taxon>
        <taxon>Mesorhabditis</taxon>
    </lineage>
</organism>
<gene>
    <name evidence="1" type="ORF">MSPICULIGERA_LOCUS24026</name>
</gene>
<evidence type="ECO:0000313" key="1">
    <source>
        <dbReference type="EMBL" id="CAJ0586018.1"/>
    </source>
</evidence>
<reference evidence="1" key="1">
    <citation type="submission" date="2023-06" db="EMBL/GenBank/DDBJ databases">
        <authorList>
            <person name="Delattre M."/>
        </authorList>
    </citation>
    <scope>NUCLEOTIDE SEQUENCE</scope>
    <source>
        <strain evidence="1">AF72</strain>
    </source>
</reference>
<accession>A0AA36DEX2</accession>
<name>A0AA36DEX2_9BILA</name>
<dbReference type="EMBL" id="CATQJA010002707">
    <property type="protein sequence ID" value="CAJ0586018.1"/>
    <property type="molecule type" value="Genomic_DNA"/>
</dbReference>
<sequence length="276" mass="31787">MVICFSCRSFNTLRMVVVCSAVYPIQICCRTPVELFALILTKGRHGSGQMRLDIVYSQFGALKLPLTMEGGLAMRASFDRLKEENCFRIVNKITDVLSGASVIFRPLGSTEDELKFSHNLNLLKKPFRGEYRLLFIDGEYAKLRTRIRCTPAAEAVKNHDYVSVRIHSDSRAGRVLSLAFLKIARHTLQLLCWNLYTKIVNKVGNLLRENCWIYSVSSTKTMHLRGDYDVIQMFYAINYGPDIELIEWEARRLSFIRPLERLKQRWPLPSVTNSLQ</sequence>
<comment type="caution">
    <text evidence="1">The sequence shown here is derived from an EMBL/GenBank/DDBJ whole genome shotgun (WGS) entry which is preliminary data.</text>
</comment>
<dbReference type="Proteomes" id="UP001177023">
    <property type="component" value="Unassembled WGS sequence"/>
</dbReference>
<protein>
    <submittedName>
        <fullName evidence="1">Uncharacterized protein</fullName>
    </submittedName>
</protein>
<dbReference type="AlphaFoldDB" id="A0AA36DEX2"/>
<keyword evidence="2" id="KW-1185">Reference proteome</keyword>
<feature type="non-terminal residue" evidence="1">
    <location>
        <position position="1"/>
    </location>
</feature>
<evidence type="ECO:0000313" key="2">
    <source>
        <dbReference type="Proteomes" id="UP001177023"/>
    </source>
</evidence>